<evidence type="ECO:0000313" key="2">
    <source>
        <dbReference type="EMBL" id="RPA76813.1"/>
    </source>
</evidence>
<evidence type="ECO:0000256" key="1">
    <source>
        <dbReference type="SAM" id="MobiDB-lite"/>
    </source>
</evidence>
<keyword evidence="3" id="KW-1185">Reference proteome</keyword>
<accession>A0A3N4HSJ2</accession>
<sequence length="284" mass="31534">MSATTTTSPPLQDRQFAFTSPPKPTTATSQWPQKPPKTPTNRFSNPQPASSPPSASFSRKRSRAVDEEGPTQERGLTLQSSPSRPIRAPKRRERTPPSDQQTTTPPTFDPFTTLPGTYEMTIPDPTFTSPGFTLTLAFAPPPPSFSNNPHHSSNNTHQQQNQQPQLWAAFNLGLLTGLLRFLRTPRFLPESIPVEILVRDDSGGNVERDMGEVRFVEDGRVLGRLEGAAFLIGGLEDGVDGVGGGEDMGRRIREEWEECVREERDEFVDAVLEAEMDEMDMEGW</sequence>
<dbReference type="Proteomes" id="UP000275078">
    <property type="component" value="Unassembled WGS sequence"/>
</dbReference>
<protein>
    <submittedName>
        <fullName evidence="2">Uncharacterized protein</fullName>
    </submittedName>
</protein>
<feature type="region of interest" description="Disordered" evidence="1">
    <location>
        <begin position="138"/>
        <end position="162"/>
    </location>
</feature>
<reference evidence="2 3" key="1">
    <citation type="journal article" date="2018" name="Nat. Ecol. Evol.">
        <title>Pezizomycetes genomes reveal the molecular basis of ectomycorrhizal truffle lifestyle.</title>
        <authorList>
            <person name="Murat C."/>
            <person name="Payen T."/>
            <person name="Noel B."/>
            <person name="Kuo A."/>
            <person name="Morin E."/>
            <person name="Chen J."/>
            <person name="Kohler A."/>
            <person name="Krizsan K."/>
            <person name="Balestrini R."/>
            <person name="Da Silva C."/>
            <person name="Montanini B."/>
            <person name="Hainaut M."/>
            <person name="Levati E."/>
            <person name="Barry K.W."/>
            <person name="Belfiori B."/>
            <person name="Cichocki N."/>
            <person name="Clum A."/>
            <person name="Dockter R.B."/>
            <person name="Fauchery L."/>
            <person name="Guy J."/>
            <person name="Iotti M."/>
            <person name="Le Tacon F."/>
            <person name="Lindquist E.A."/>
            <person name="Lipzen A."/>
            <person name="Malagnac F."/>
            <person name="Mello A."/>
            <person name="Molinier V."/>
            <person name="Miyauchi S."/>
            <person name="Poulain J."/>
            <person name="Riccioni C."/>
            <person name="Rubini A."/>
            <person name="Sitrit Y."/>
            <person name="Splivallo R."/>
            <person name="Traeger S."/>
            <person name="Wang M."/>
            <person name="Zifcakova L."/>
            <person name="Wipf D."/>
            <person name="Zambonelli A."/>
            <person name="Paolocci F."/>
            <person name="Nowrousian M."/>
            <person name="Ottonello S."/>
            <person name="Baldrian P."/>
            <person name="Spatafora J.W."/>
            <person name="Henrissat B."/>
            <person name="Nagy L.G."/>
            <person name="Aury J.M."/>
            <person name="Wincker P."/>
            <person name="Grigoriev I.V."/>
            <person name="Bonfante P."/>
            <person name="Martin F.M."/>
        </authorList>
    </citation>
    <scope>NUCLEOTIDE SEQUENCE [LARGE SCALE GENOMIC DNA]</scope>
    <source>
        <strain evidence="2 3">RN42</strain>
    </source>
</reference>
<name>A0A3N4HSJ2_ASCIM</name>
<feature type="compositionally biased region" description="Low complexity" evidence="1">
    <location>
        <begin position="145"/>
        <end position="162"/>
    </location>
</feature>
<feature type="compositionally biased region" description="Polar residues" evidence="1">
    <location>
        <begin position="1"/>
        <end position="10"/>
    </location>
</feature>
<organism evidence="2 3">
    <name type="scientific">Ascobolus immersus RN42</name>
    <dbReference type="NCBI Taxonomy" id="1160509"/>
    <lineage>
        <taxon>Eukaryota</taxon>
        <taxon>Fungi</taxon>
        <taxon>Dikarya</taxon>
        <taxon>Ascomycota</taxon>
        <taxon>Pezizomycotina</taxon>
        <taxon>Pezizomycetes</taxon>
        <taxon>Pezizales</taxon>
        <taxon>Ascobolaceae</taxon>
        <taxon>Ascobolus</taxon>
    </lineage>
</organism>
<feature type="compositionally biased region" description="Low complexity" evidence="1">
    <location>
        <begin position="97"/>
        <end position="114"/>
    </location>
</feature>
<dbReference type="EMBL" id="ML119737">
    <property type="protein sequence ID" value="RPA76813.1"/>
    <property type="molecule type" value="Genomic_DNA"/>
</dbReference>
<gene>
    <name evidence="2" type="ORF">BJ508DRAFT_364864</name>
</gene>
<proteinExistence type="predicted"/>
<dbReference type="AlphaFoldDB" id="A0A3N4HSJ2"/>
<feature type="region of interest" description="Disordered" evidence="1">
    <location>
        <begin position="1"/>
        <end position="114"/>
    </location>
</feature>
<evidence type="ECO:0000313" key="3">
    <source>
        <dbReference type="Proteomes" id="UP000275078"/>
    </source>
</evidence>